<evidence type="ECO:0000256" key="6">
    <source>
        <dbReference type="ARBA" id="ARBA00022519"/>
    </source>
</evidence>
<dbReference type="InterPro" id="IPR010067">
    <property type="entry name" value="ABC_SsuA_sub-bd"/>
</dbReference>
<gene>
    <name evidence="10" type="ORF">KSB_80530</name>
</gene>
<dbReference type="PANTHER" id="PTHR30024">
    <property type="entry name" value="ALIPHATIC SULFONATES-BINDING PROTEIN-RELATED"/>
    <property type="match status" value="1"/>
</dbReference>
<accession>A0ABQ3V3Q3</accession>
<evidence type="ECO:0000313" key="10">
    <source>
        <dbReference type="EMBL" id="GHO59578.1"/>
    </source>
</evidence>
<dbReference type="PROSITE" id="PS51257">
    <property type="entry name" value="PROKAR_LIPOPROTEIN"/>
    <property type="match status" value="1"/>
</dbReference>
<evidence type="ECO:0000256" key="3">
    <source>
        <dbReference type="ARBA" id="ARBA00010742"/>
    </source>
</evidence>
<evidence type="ECO:0000256" key="5">
    <source>
        <dbReference type="ARBA" id="ARBA00022475"/>
    </source>
</evidence>
<dbReference type="RefSeq" id="WP_201375749.1">
    <property type="nucleotide sequence ID" value="NZ_BNJG01000003.1"/>
</dbReference>
<dbReference type="Gene3D" id="3.40.190.10">
    <property type="entry name" value="Periplasmic binding protein-like II"/>
    <property type="match status" value="2"/>
</dbReference>
<protein>
    <submittedName>
        <fullName evidence="10">Lipoprotein</fullName>
    </submittedName>
</protein>
<evidence type="ECO:0000256" key="1">
    <source>
        <dbReference type="ARBA" id="ARBA00004418"/>
    </source>
</evidence>
<evidence type="ECO:0000256" key="7">
    <source>
        <dbReference type="ARBA" id="ARBA00022729"/>
    </source>
</evidence>
<evidence type="ECO:0000313" key="11">
    <source>
        <dbReference type="Proteomes" id="UP000654345"/>
    </source>
</evidence>
<dbReference type="Proteomes" id="UP000654345">
    <property type="component" value="Unassembled WGS sequence"/>
</dbReference>
<dbReference type="SUPFAM" id="SSF53850">
    <property type="entry name" value="Periplasmic binding protein-like II"/>
    <property type="match status" value="1"/>
</dbReference>
<evidence type="ECO:0000256" key="8">
    <source>
        <dbReference type="ARBA" id="ARBA00023136"/>
    </source>
</evidence>
<sequence>MKQKLPHSWSILALFALLAVALLGCTGQDANASSNGKVTVHLGYFPNITHAVAVVGVQQGTFAKALGSNVTLQTTTFNAGPALIEALFAKSIDIGYVGPNPAINGYIKSQGSALRIIAGAASGGASFVVQPNIKTPADLANKKLATPQLGNTQDVALRNYLQNHGLQSTDKGGNVQVIPTDNANILSLFKQGKIDGAWVPEPYATRLVVEGKGKVLVDERTLWPEGQFVTTNVVVRKAFYDQHPDLVKKFLEAHVDTVGYIQSHPDDAKKIINGELKRLSGKALPQNELDQAFANLNITYDPLPSALYKAADQAFALGFLGKSKPDLKNLYQLSDLNAVLSAKGKPTISTP</sequence>
<keyword evidence="6" id="KW-0997">Cell inner membrane</keyword>
<keyword evidence="8" id="KW-0472">Membrane</keyword>
<keyword evidence="10" id="KW-0449">Lipoprotein</keyword>
<evidence type="ECO:0000256" key="2">
    <source>
        <dbReference type="ARBA" id="ARBA00004533"/>
    </source>
</evidence>
<reference evidence="10 11" key="1">
    <citation type="journal article" date="2021" name="Int. J. Syst. Evol. Microbiol.">
        <title>Reticulibacter mediterranei gen. nov., sp. nov., within the new family Reticulibacteraceae fam. nov., and Ktedonospora formicarum gen. nov., sp. nov., Ktedonobacter robiniae sp. nov., Dictyobacter formicarum sp. nov. and Dictyobacter arantiisoli sp. nov., belonging to the class Ktedonobacteria.</title>
        <authorList>
            <person name="Yabe S."/>
            <person name="Zheng Y."/>
            <person name="Wang C.M."/>
            <person name="Sakai Y."/>
            <person name="Abe K."/>
            <person name="Yokota A."/>
            <person name="Donadio S."/>
            <person name="Cavaletti L."/>
            <person name="Monciardini P."/>
        </authorList>
    </citation>
    <scope>NUCLEOTIDE SEQUENCE [LARGE SCALE GENOMIC DNA]</scope>
    <source>
        <strain evidence="10 11">SOSP1-30</strain>
    </source>
</reference>
<comment type="subcellular location">
    <subcellularLocation>
        <location evidence="2">Cell inner membrane</location>
    </subcellularLocation>
    <subcellularLocation>
        <location evidence="1">Periplasm</location>
    </subcellularLocation>
</comment>
<proteinExistence type="inferred from homology"/>
<keyword evidence="5" id="KW-1003">Cell membrane</keyword>
<dbReference type="EMBL" id="BNJG01000003">
    <property type="protein sequence ID" value="GHO59578.1"/>
    <property type="molecule type" value="Genomic_DNA"/>
</dbReference>
<feature type="signal peptide" evidence="9">
    <location>
        <begin position="1"/>
        <end position="32"/>
    </location>
</feature>
<dbReference type="NCBIfam" id="TIGR01728">
    <property type="entry name" value="SsuA_fam"/>
    <property type="match status" value="1"/>
</dbReference>
<comment type="caution">
    <text evidence="10">The sequence shown here is derived from an EMBL/GenBank/DDBJ whole genome shotgun (WGS) entry which is preliminary data.</text>
</comment>
<keyword evidence="4" id="KW-0813">Transport</keyword>
<dbReference type="CDD" id="cd13553">
    <property type="entry name" value="PBP2_NrtA_CpmA_like"/>
    <property type="match status" value="1"/>
</dbReference>
<dbReference type="Pfam" id="PF13379">
    <property type="entry name" value="NMT1_2"/>
    <property type="match status" value="1"/>
</dbReference>
<evidence type="ECO:0000256" key="4">
    <source>
        <dbReference type="ARBA" id="ARBA00022448"/>
    </source>
</evidence>
<evidence type="ECO:0000256" key="9">
    <source>
        <dbReference type="SAM" id="SignalP"/>
    </source>
</evidence>
<name>A0ABQ3V3Q3_9CHLR</name>
<dbReference type="PANTHER" id="PTHR30024:SF47">
    <property type="entry name" value="TAURINE-BINDING PERIPLASMIC PROTEIN"/>
    <property type="match status" value="1"/>
</dbReference>
<keyword evidence="7 9" id="KW-0732">Signal</keyword>
<organism evidence="10 11">
    <name type="scientific">Ktedonobacter robiniae</name>
    <dbReference type="NCBI Taxonomy" id="2778365"/>
    <lineage>
        <taxon>Bacteria</taxon>
        <taxon>Bacillati</taxon>
        <taxon>Chloroflexota</taxon>
        <taxon>Ktedonobacteria</taxon>
        <taxon>Ktedonobacterales</taxon>
        <taxon>Ktedonobacteraceae</taxon>
        <taxon>Ktedonobacter</taxon>
    </lineage>
</organism>
<comment type="similarity">
    <text evidence="3">Belongs to the bacterial solute-binding protein SsuA/TauA family.</text>
</comment>
<keyword evidence="11" id="KW-1185">Reference proteome</keyword>
<dbReference type="InterPro" id="IPR044527">
    <property type="entry name" value="NrtA/CpmA_ABC-bd_dom"/>
</dbReference>
<feature type="chain" id="PRO_5045473347" evidence="9">
    <location>
        <begin position="33"/>
        <end position="351"/>
    </location>
</feature>